<organism evidence="1 2">
    <name type="scientific">Phocaeicola dorei DSM 17855</name>
    <dbReference type="NCBI Taxonomy" id="483217"/>
    <lineage>
        <taxon>Bacteria</taxon>
        <taxon>Pseudomonadati</taxon>
        <taxon>Bacteroidota</taxon>
        <taxon>Bacteroidia</taxon>
        <taxon>Bacteroidales</taxon>
        <taxon>Bacteroidaceae</taxon>
        <taxon>Phocaeicola</taxon>
    </lineage>
</organism>
<proteinExistence type="predicted"/>
<dbReference type="AlphaFoldDB" id="B6W4V8"/>
<dbReference type="EMBL" id="ABWZ01000082">
    <property type="protein sequence ID" value="EEB22926.1"/>
    <property type="molecule type" value="Genomic_DNA"/>
</dbReference>
<protein>
    <submittedName>
        <fullName evidence="1">Uncharacterized protein</fullName>
    </submittedName>
</protein>
<sequence>MKAGLFFVEDKKLLPICLNDSAEWRLRKLSVTIWRPCNCAELLRFASRRTTLCKCRDFLGIYKTSKR</sequence>
<name>B6W4V8_9BACT</name>
<evidence type="ECO:0000313" key="1">
    <source>
        <dbReference type="EMBL" id="EEB22926.1"/>
    </source>
</evidence>
<accession>B6W4V8</accession>
<dbReference type="Proteomes" id="UP000004849">
    <property type="component" value="Unassembled WGS sequence"/>
</dbReference>
<reference evidence="1 2" key="2">
    <citation type="submission" date="2008-10" db="EMBL/GenBank/DDBJ databases">
        <authorList>
            <person name="Fulton L."/>
            <person name="Clifton S."/>
            <person name="Fulton B."/>
            <person name="Xu J."/>
            <person name="Minx P."/>
            <person name="Pepin K.H."/>
            <person name="Johnson M."/>
            <person name="Thiruvilangam P."/>
            <person name="Bhonagiri V."/>
            <person name="Nash W.E."/>
            <person name="Mardis E.R."/>
            <person name="Wilson R.K."/>
        </authorList>
    </citation>
    <scope>NUCLEOTIDE SEQUENCE [LARGE SCALE GENOMIC DNA]</scope>
    <source>
        <strain evidence="1 2">DSM 17855</strain>
    </source>
</reference>
<evidence type="ECO:0000313" key="2">
    <source>
        <dbReference type="Proteomes" id="UP000004849"/>
    </source>
</evidence>
<dbReference type="HOGENOM" id="CLU_2803439_0_0_10"/>
<reference evidence="1 2" key="1">
    <citation type="submission" date="2008-10" db="EMBL/GenBank/DDBJ databases">
        <title>Draft genome sequence of Bacteroides dorei (DSM 17855).</title>
        <authorList>
            <person name="Sudarsanam P."/>
            <person name="Ley R."/>
            <person name="Guruge J."/>
            <person name="Turnbaugh P.J."/>
            <person name="Mahowald M."/>
            <person name="Liep D."/>
            <person name="Gordon J."/>
        </authorList>
    </citation>
    <scope>NUCLEOTIDE SEQUENCE [LARGE SCALE GENOMIC DNA]</scope>
    <source>
        <strain evidence="1 2">DSM 17855</strain>
    </source>
</reference>
<gene>
    <name evidence="1" type="ORF">BACDOR_04574</name>
</gene>